<organism evidence="16 17">
    <name type="scientific">Sus scrofa</name>
    <name type="common">Pig</name>
    <dbReference type="NCBI Taxonomy" id="9823"/>
    <lineage>
        <taxon>Eukaryota</taxon>
        <taxon>Metazoa</taxon>
        <taxon>Chordata</taxon>
        <taxon>Craniata</taxon>
        <taxon>Vertebrata</taxon>
        <taxon>Euteleostomi</taxon>
        <taxon>Mammalia</taxon>
        <taxon>Eutheria</taxon>
        <taxon>Laurasiatheria</taxon>
        <taxon>Artiodactyla</taxon>
        <taxon>Suina</taxon>
        <taxon>Suidae</taxon>
        <taxon>Sus</taxon>
    </lineage>
</organism>
<reference evidence="17" key="1">
    <citation type="submission" date="2017-08" db="EMBL/GenBank/DDBJ databases">
        <title>USMARCv1.0.</title>
        <authorList>
            <person name="Hannum G.I."/>
            <person name="Koren S."/>
            <person name="Schroeder S.G."/>
            <person name="Chin S.C."/>
            <person name="Nonneman D.J."/>
            <person name="Becker S.A."/>
            <person name="Rosen B.D."/>
            <person name="Bickhart D.M."/>
            <person name="Putnam N.H."/>
            <person name="Green R.E."/>
            <person name="Tuggle C.K."/>
            <person name="Liu H."/>
            <person name="Rohrer G.A."/>
            <person name="Warr A."/>
            <person name="Hall R."/>
            <person name="Kim K."/>
            <person name="Hume D.A."/>
            <person name="Talbot R."/>
            <person name="Chow W."/>
            <person name="Howe K."/>
            <person name="Schwartz A.S."/>
            <person name="Watson M."/>
            <person name="Archibald A.L."/>
            <person name="Phillippy A.M."/>
            <person name="Smith T.P.L."/>
        </authorList>
    </citation>
    <scope>NUCLEOTIDE SEQUENCE [LARGE SCALE GENOMIC DNA]</scope>
</reference>
<evidence type="ECO:0000256" key="2">
    <source>
        <dbReference type="ARBA" id="ARBA00004374"/>
    </source>
</evidence>
<name>A0A4X1T7W8_PIG</name>
<dbReference type="PANTHER" id="PTHR21346">
    <property type="entry name" value="FUN14 DOMAIN CONTAINING"/>
    <property type="match status" value="1"/>
</dbReference>
<sequence>METSSPRAGSQPAPTAARYFASCRAEPLRVSSRDQLAEMAAASQGNFEGNFESLDLAELAKKQPWWRKLFGQESGPSAEKYSVATQLLIGGVTGWCTGFIFQKVGKLAATAVGGGFFLLQLANHTGYIKVDWQRVEKDMKKAKEQLKIRKSNQIPTEVKSKAEEVSRALLPCSARVRVQAILCAKVGRPADTSASGAVSSPQRCLQPLNLQGPKEGLVTFVGERREHACNQLSSGCEQLGHWGGWWGRPPCSQDGHCDSCFSLLCVFVLAALRRSEFRARAQI</sequence>
<evidence type="ECO:0000313" key="16">
    <source>
        <dbReference type="Ensembl" id="ENSSSCP00070011491.1"/>
    </source>
</evidence>
<comment type="similarity">
    <text evidence="3">Belongs to the FUN14 family.</text>
</comment>
<gene>
    <name evidence="16" type="primary">FUNDC2</name>
</gene>
<reference evidence="16" key="2">
    <citation type="submission" date="2025-08" db="UniProtKB">
        <authorList>
            <consortium name="Ensembl"/>
        </authorList>
    </citation>
    <scope>IDENTIFICATION</scope>
</reference>
<dbReference type="PANTHER" id="PTHR21346:SF5">
    <property type="entry name" value="FUN14 DOMAIN-CONTAINING PROTEIN 2"/>
    <property type="match status" value="1"/>
</dbReference>
<keyword evidence="11" id="KW-0804">Transcription</keyword>
<keyword evidence="12" id="KW-0539">Nucleus</keyword>
<dbReference type="Proteomes" id="UP000314985">
    <property type="component" value="Unassembled WGS sequence"/>
</dbReference>
<protein>
    <recommendedName>
        <fullName evidence="13">FUN14 domain-containing protein 2</fullName>
    </recommendedName>
    <alternativeName>
        <fullName evidence="14">Hepatitis C virus core-binding protein 6</fullName>
    </alternativeName>
</protein>
<evidence type="ECO:0000256" key="15">
    <source>
        <dbReference type="ARBA" id="ARBA00045668"/>
    </source>
</evidence>
<keyword evidence="8" id="KW-0805">Transcription regulation</keyword>
<proteinExistence type="inferred from homology"/>
<keyword evidence="6" id="KW-1000">Mitochondrion outer membrane</keyword>
<keyword evidence="10" id="KW-0472">Membrane</keyword>
<evidence type="ECO:0000256" key="1">
    <source>
        <dbReference type="ARBA" id="ARBA00004123"/>
    </source>
</evidence>
<dbReference type="Ensembl" id="ENSSSCT00070013941.1">
    <property type="protein sequence ID" value="ENSSSCP00070011491.1"/>
    <property type="gene ID" value="ENSSSCG00070007242.1"/>
</dbReference>
<evidence type="ECO:0000256" key="10">
    <source>
        <dbReference type="ARBA" id="ARBA00023136"/>
    </source>
</evidence>
<keyword evidence="9" id="KW-0496">Mitochondrion</keyword>
<comment type="subcellular location">
    <subcellularLocation>
        <location evidence="2">Mitochondrion outer membrane</location>
        <topology evidence="2">Multi-pass membrane protein</topology>
    </subcellularLocation>
    <subcellularLocation>
        <location evidence="1">Nucleus</location>
    </subcellularLocation>
</comment>
<dbReference type="AlphaFoldDB" id="A0A4X1T7W8"/>
<evidence type="ECO:0000256" key="9">
    <source>
        <dbReference type="ARBA" id="ARBA00023128"/>
    </source>
</evidence>
<evidence type="ECO:0000256" key="12">
    <source>
        <dbReference type="ARBA" id="ARBA00023242"/>
    </source>
</evidence>
<dbReference type="Pfam" id="PF04930">
    <property type="entry name" value="FUN14"/>
    <property type="match status" value="1"/>
</dbReference>
<evidence type="ECO:0000256" key="5">
    <source>
        <dbReference type="ARBA" id="ARBA00022692"/>
    </source>
</evidence>
<evidence type="ECO:0000256" key="8">
    <source>
        <dbReference type="ARBA" id="ARBA00023015"/>
    </source>
</evidence>
<dbReference type="GO" id="GO:0005634">
    <property type="term" value="C:nucleus"/>
    <property type="evidence" value="ECO:0007669"/>
    <property type="project" value="UniProtKB-SubCell"/>
</dbReference>
<keyword evidence="4" id="KW-0597">Phosphoprotein</keyword>
<evidence type="ECO:0000256" key="14">
    <source>
        <dbReference type="ARBA" id="ARBA00041722"/>
    </source>
</evidence>
<evidence type="ECO:0000256" key="3">
    <source>
        <dbReference type="ARBA" id="ARBA00009160"/>
    </source>
</evidence>
<evidence type="ECO:0000256" key="6">
    <source>
        <dbReference type="ARBA" id="ARBA00022787"/>
    </source>
</evidence>
<evidence type="ECO:0000256" key="11">
    <source>
        <dbReference type="ARBA" id="ARBA00023163"/>
    </source>
</evidence>
<dbReference type="InterPro" id="IPR007014">
    <property type="entry name" value="FUN14"/>
</dbReference>
<keyword evidence="5" id="KW-0812">Transmembrane</keyword>
<accession>A0A4X1T7W8</accession>
<evidence type="ECO:0000256" key="13">
    <source>
        <dbReference type="ARBA" id="ARBA00039376"/>
    </source>
</evidence>
<evidence type="ECO:0000256" key="4">
    <source>
        <dbReference type="ARBA" id="ARBA00022553"/>
    </source>
</evidence>
<evidence type="ECO:0000256" key="7">
    <source>
        <dbReference type="ARBA" id="ARBA00022989"/>
    </source>
</evidence>
<dbReference type="GO" id="GO:0005741">
    <property type="term" value="C:mitochondrial outer membrane"/>
    <property type="evidence" value="ECO:0007669"/>
    <property type="project" value="UniProtKB-SubCell"/>
</dbReference>
<comment type="function">
    <text evidence="15">Binds directly and specifically 1,2-Diacyl-sn-glycero-3-phospho-(1'-myo-inositol-3',4',5'-bisphosphate) (PIP3) leading to the recruitment of PIP3 to mitochondria and may play a role in the regulation of the platelet activation via AKT/GSK3B/cGMP signaling pathways. May act as transcription factor that regulates SREBP1 (isoform SREBP-1C) expression in order to modulate triglyceride (TG) homeostasis in hepatocytes.</text>
</comment>
<keyword evidence="7" id="KW-1133">Transmembrane helix</keyword>
<evidence type="ECO:0000313" key="17">
    <source>
        <dbReference type="Proteomes" id="UP000314985"/>
    </source>
</evidence>